<keyword evidence="2" id="KW-0472">Membrane</keyword>
<keyword evidence="2" id="KW-1133">Transmembrane helix</keyword>
<evidence type="ECO:0000313" key="3">
    <source>
        <dbReference type="EMBL" id="PWN30655.1"/>
    </source>
</evidence>
<feature type="region of interest" description="Disordered" evidence="1">
    <location>
        <begin position="1"/>
        <end position="41"/>
    </location>
</feature>
<accession>A0A316V5G3</accession>
<name>A0A316V5G3_9BASI</name>
<evidence type="ECO:0000313" key="4">
    <source>
        <dbReference type="Proteomes" id="UP000245884"/>
    </source>
</evidence>
<dbReference type="Proteomes" id="UP000245884">
    <property type="component" value="Unassembled WGS sequence"/>
</dbReference>
<sequence>MSDKSAPPAARCPLGFTGTPPVGHPVMPGMAAAGTDSSSSVKSAKASSASSLSLLLHPSQWSPTTLLIVDGVFLVLCILVALYLPQIRAALSGSGKGGTLGGGGASVPRVGVDAKGRAGETAVVGGK</sequence>
<dbReference type="GeneID" id="37026983"/>
<feature type="transmembrane region" description="Helical" evidence="2">
    <location>
        <begin position="61"/>
        <end position="84"/>
    </location>
</feature>
<dbReference type="AlphaFoldDB" id="A0A316V5G3"/>
<evidence type="ECO:0000256" key="2">
    <source>
        <dbReference type="SAM" id="Phobius"/>
    </source>
</evidence>
<dbReference type="RefSeq" id="XP_025365267.1">
    <property type="nucleotide sequence ID" value="XM_025505160.1"/>
</dbReference>
<reference evidence="3 4" key="1">
    <citation type="journal article" date="2018" name="Mol. Biol. Evol.">
        <title>Broad Genomic Sampling Reveals a Smut Pathogenic Ancestry of the Fungal Clade Ustilaginomycotina.</title>
        <authorList>
            <person name="Kijpornyongpan T."/>
            <person name="Mondo S.J."/>
            <person name="Barry K."/>
            <person name="Sandor L."/>
            <person name="Lee J."/>
            <person name="Lipzen A."/>
            <person name="Pangilinan J."/>
            <person name="LaButti K."/>
            <person name="Hainaut M."/>
            <person name="Henrissat B."/>
            <person name="Grigoriev I.V."/>
            <person name="Spatafora J.W."/>
            <person name="Aime M.C."/>
        </authorList>
    </citation>
    <scope>NUCLEOTIDE SEQUENCE [LARGE SCALE GENOMIC DNA]</scope>
    <source>
        <strain evidence="3 4">MCA 5214</strain>
    </source>
</reference>
<gene>
    <name evidence="3" type="ORF">BDZ90DRAFT_229667</name>
</gene>
<keyword evidence="2" id="KW-0812">Transmembrane</keyword>
<protein>
    <submittedName>
        <fullName evidence="3">Uncharacterized protein</fullName>
    </submittedName>
</protein>
<dbReference type="OrthoDB" id="2553690at2759"/>
<keyword evidence="4" id="KW-1185">Reference proteome</keyword>
<proteinExistence type="predicted"/>
<evidence type="ECO:0000256" key="1">
    <source>
        <dbReference type="SAM" id="MobiDB-lite"/>
    </source>
</evidence>
<dbReference type="EMBL" id="KZ819662">
    <property type="protein sequence ID" value="PWN30655.1"/>
    <property type="molecule type" value="Genomic_DNA"/>
</dbReference>
<organism evidence="3 4">
    <name type="scientific">Jaminaea rosea</name>
    <dbReference type="NCBI Taxonomy" id="1569628"/>
    <lineage>
        <taxon>Eukaryota</taxon>
        <taxon>Fungi</taxon>
        <taxon>Dikarya</taxon>
        <taxon>Basidiomycota</taxon>
        <taxon>Ustilaginomycotina</taxon>
        <taxon>Exobasidiomycetes</taxon>
        <taxon>Microstromatales</taxon>
        <taxon>Microstromatales incertae sedis</taxon>
        <taxon>Jaminaea</taxon>
    </lineage>
</organism>